<dbReference type="Pfam" id="PF01757">
    <property type="entry name" value="Acyl_transf_3"/>
    <property type="match status" value="1"/>
</dbReference>
<evidence type="ECO:0000256" key="3">
    <source>
        <dbReference type="ARBA" id="ARBA00022475"/>
    </source>
</evidence>
<feature type="transmembrane region" description="Helical" evidence="7">
    <location>
        <begin position="236"/>
        <end position="253"/>
    </location>
</feature>
<feature type="transmembrane region" description="Helical" evidence="7">
    <location>
        <begin position="174"/>
        <end position="192"/>
    </location>
</feature>
<dbReference type="Proteomes" id="UP000563151">
    <property type="component" value="Unassembled WGS sequence"/>
</dbReference>
<evidence type="ECO:0000256" key="1">
    <source>
        <dbReference type="ARBA" id="ARBA00004651"/>
    </source>
</evidence>
<comment type="subcellular location">
    <subcellularLocation>
        <location evidence="1">Cell membrane</location>
        <topology evidence="1">Multi-pass membrane protein</topology>
    </subcellularLocation>
</comment>
<comment type="similarity">
    <text evidence="2">Belongs to the acyltransferase 3 family.</text>
</comment>
<dbReference type="GO" id="GO:0005886">
    <property type="term" value="C:plasma membrane"/>
    <property type="evidence" value="ECO:0007669"/>
    <property type="project" value="UniProtKB-SubCell"/>
</dbReference>
<evidence type="ECO:0000259" key="8">
    <source>
        <dbReference type="Pfam" id="PF01757"/>
    </source>
</evidence>
<feature type="transmembrane region" description="Helical" evidence="7">
    <location>
        <begin position="273"/>
        <end position="289"/>
    </location>
</feature>
<dbReference type="PANTHER" id="PTHR40074:SF2">
    <property type="entry name" value="O-ACETYLTRANSFERASE WECH"/>
    <property type="match status" value="1"/>
</dbReference>
<feature type="transmembrane region" description="Helical" evidence="7">
    <location>
        <begin position="44"/>
        <end position="62"/>
    </location>
</feature>
<feature type="domain" description="Acyltransferase 3" evidence="8">
    <location>
        <begin position="2"/>
        <end position="317"/>
    </location>
</feature>
<feature type="transmembrane region" description="Helical" evidence="7">
    <location>
        <begin position="295"/>
        <end position="320"/>
    </location>
</feature>
<accession>A0A923IZV1</accession>
<dbReference type="InterPro" id="IPR002656">
    <property type="entry name" value="Acyl_transf_3_dom"/>
</dbReference>
<feature type="transmembrane region" description="Helical" evidence="7">
    <location>
        <begin position="74"/>
        <end position="92"/>
    </location>
</feature>
<proteinExistence type="inferred from homology"/>
<evidence type="ECO:0000313" key="10">
    <source>
        <dbReference type="Proteomes" id="UP000563151"/>
    </source>
</evidence>
<comment type="caution">
    <text evidence="9">The sequence shown here is derived from an EMBL/GenBank/DDBJ whole genome shotgun (WGS) entry which is preliminary data.</text>
</comment>
<dbReference type="RefSeq" id="WP_173680508.1">
    <property type="nucleotide sequence ID" value="NZ_JAAZWO010000004.1"/>
</dbReference>
<keyword evidence="4 7" id="KW-0812">Transmembrane</keyword>
<sequence>MNVGKALGIIGVVIIHISAFSLGSSKEGSFIYILSLIINQLSRFSVPLFVFFSGLGLALSYKREKGYLYFLRRRLGKVLPLYIFWGIVYLLIINKNYDFNSWWEAFMKGDKIFYHLYFMSMIIKLYIIFPILYLCFKNILGVFISLIISGGIITTGHYFNMPNLTLDFFSKRNVLFWLFYFILGIYLSGNIANYIKSMKKHKKLFDFILLVCIICILWETFHSIKIGKSMDYATTFIRPSIIIYSIIVTAFLFSRSFSQKTLKVLRKISNNSYVVYLAHPLVLYYYIILFKHFKWSIASIGFITGALCLCIFLPMIFGYIRLTFKIMINNEKNI</sequence>
<keyword evidence="10" id="KW-1185">Reference proteome</keyword>
<evidence type="ECO:0000256" key="4">
    <source>
        <dbReference type="ARBA" id="ARBA00022692"/>
    </source>
</evidence>
<evidence type="ECO:0000313" key="9">
    <source>
        <dbReference type="EMBL" id="MBC2397044.1"/>
    </source>
</evidence>
<gene>
    <name evidence="9" type="ORF">HGG79_04505</name>
</gene>
<evidence type="ECO:0000256" key="5">
    <source>
        <dbReference type="ARBA" id="ARBA00022989"/>
    </source>
</evidence>
<dbReference type="GO" id="GO:0009246">
    <property type="term" value="P:enterobacterial common antigen biosynthetic process"/>
    <property type="evidence" value="ECO:0007669"/>
    <property type="project" value="TreeGrafter"/>
</dbReference>
<dbReference type="EMBL" id="JAAZWO010000004">
    <property type="protein sequence ID" value="MBC2397044.1"/>
    <property type="molecule type" value="Genomic_DNA"/>
</dbReference>
<organism evidence="9 10">
    <name type="scientific">Clostridium tetanomorphum</name>
    <dbReference type="NCBI Taxonomy" id="1553"/>
    <lineage>
        <taxon>Bacteria</taxon>
        <taxon>Bacillati</taxon>
        <taxon>Bacillota</taxon>
        <taxon>Clostridia</taxon>
        <taxon>Eubacteriales</taxon>
        <taxon>Clostridiaceae</taxon>
        <taxon>Clostridium</taxon>
    </lineage>
</organism>
<keyword evidence="9" id="KW-0012">Acyltransferase</keyword>
<protein>
    <submittedName>
        <fullName evidence="9">Acyltransferase</fullName>
    </submittedName>
</protein>
<feature type="transmembrane region" description="Helical" evidence="7">
    <location>
        <begin position="112"/>
        <end position="132"/>
    </location>
</feature>
<dbReference type="AlphaFoldDB" id="A0A923IZV1"/>
<feature type="transmembrane region" description="Helical" evidence="7">
    <location>
        <begin position="139"/>
        <end position="159"/>
    </location>
</feature>
<keyword evidence="5 7" id="KW-1133">Transmembrane helix</keyword>
<keyword evidence="6 7" id="KW-0472">Membrane</keyword>
<evidence type="ECO:0000256" key="7">
    <source>
        <dbReference type="SAM" id="Phobius"/>
    </source>
</evidence>
<keyword evidence="9" id="KW-0808">Transferase</keyword>
<keyword evidence="3" id="KW-1003">Cell membrane</keyword>
<name>A0A923IZV1_CLOTT</name>
<evidence type="ECO:0000256" key="6">
    <source>
        <dbReference type="ARBA" id="ARBA00023136"/>
    </source>
</evidence>
<feature type="transmembrane region" description="Helical" evidence="7">
    <location>
        <begin position="7"/>
        <end position="24"/>
    </location>
</feature>
<dbReference type="PANTHER" id="PTHR40074">
    <property type="entry name" value="O-ACETYLTRANSFERASE WECH"/>
    <property type="match status" value="1"/>
</dbReference>
<evidence type="ECO:0000256" key="2">
    <source>
        <dbReference type="ARBA" id="ARBA00007400"/>
    </source>
</evidence>
<dbReference type="GO" id="GO:0016413">
    <property type="term" value="F:O-acetyltransferase activity"/>
    <property type="evidence" value="ECO:0007669"/>
    <property type="project" value="TreeGrafter"/>
</dbReference>
<feature type="transmembrane region" description="Helical" evidence="7">
    <location>
        <begin position="204"/>
        <end position="224"/>
    </location>
</feature>
<reference evidence="9 10" key="1">
    <citation type="submission" date="2020-04" db="EMBL/GenBank/DDBJ databases">
        <title>Genomic insights into acetone-butanol-ethanol (ABE) fermentation by sequencing solventogenic clostridia strains.</title>
        <authorList>
            <person name="Brown S."/>
        </authorList>
    </citation>
    <scope>NUCLEOTIDE SEQUENCE [LARGE SCALE GENOMIC DNA]</scope>
    <source>
        <strain evidence="9 10">DJ011</strain>
    </source>
</reference>